<evidence type="ECO:0000256" key="12">
    <source>
        <dbReference type="ARBA" id="ARBA00023012"/>
    </source>
</evidence>
<evidence type="ECO:0000256" key="13">
    <source>
        <dbReference type="ARBA" id="ARBA00023136"/>
    </source>
</evidence>
<dbReference type="InterPro" id="IPR025201">
    <property type="entry name" value="KdpD_TM"/>
</dbReference>
<accession>A0A853C6K7</accession>
<dbReference type="Gene3D" id="1.20.120.620">
    <property type="entry name" value="Backbone structure of the membrane domain of e. Coli histidine kinase receptor kdpd"/>
    <property type="match status" value="1"/>
</dbReference>
<feature type="transmembrane region" description="Helical" evidence="14">
    <location>
        <begin position="12"/>
        <end position="30"/>
    </location>
</feature>
<dbReference type="Gene3D" id="3.30.565.10">
    <property type="entry name" value="Histidine kinase-like ATPase, C-terminal domain"/>
    <property type="match status" value="1"/>
</dbReference>
<dbReference type="PRINTS" id="PR00344">
    <property type="entry name" value="BCTRLSENSOR"/>
</dbReference>
<dbReference type="InterPro" id="IPR004358">
    <property type="entry name" value="Sig_transdc_His_kin-like_C"/>
</dbReference>
<dbReference type="Gene3D" id="1.10.287.130">
    <property type="match status" value="1"/>
</dbReference>
<dbReference type="SMART" id="SM00387">
    <property type="entry name" value="HATPase_c"/>
    <property type="match status" value="1"/>
</dbReference>
<sequence length="352" mass="36524">MRPTSVSKQRQRWGYGVAVLSPALVLPVLVPLRDHLNLASDVAIYLVLVVVAALVGGLGPALLSVVVSAALLNFFFTRPYQTLDVDSPDNVVALAAFVAVAGMVSWLVDVAERRAAAAAAAVELEAVDRLRAALLTAVGHDLRSPLAAAKAAVSGLRSSDVTLADRDRAELLEAADGELDRLAGLVDNLLDMSRLQAGVLPVHLRPTDLDDVVARALDSLGVAPRAVVLDVDEDLPAVIADAGLLERAVANLVANAQRFAPPGRPALIAADVADGHVRLRVVDSGPGIPTAERERVFQPFQRAGDTDTASGLGLGLALARGLVDAMGGTLKPYDTDGGGLTMEITLPVAGAR</sequence>
<dbReference type="RefSeq" id="WP_179669961.1">
    <property type="nucleotide sequence ID" value="NZ_JACCFP010000001.1"/>
</dbReference>
<feature type="transmembrane region" description="Helical" evidence="14">
    <location>
        <begin position="42"/>
        <end position="71"/>
    </location>
</feature>
<dbReference type="GO" id="GO:0000155">
    <property type="term" value="F:phosphorelay sensor kinase activity"/>
    <property type="evidence" value="ECO:0007669"/>
    <property type="project" value="InterPro"/>
</dbReference>
<evidence type="ECO:0000256" key="7">
    <source>
        <dbReference type="ARBA" id="ARBA00022692"/>
    </source>
</evidence>
<dbReference type="SMART" id="SM00388">
    <property type="entry name" value="HisKA"/>
    <property type="match status" value="1"/>
</dbReference>
<keyword evidence="10" id="KW-0067">ATP-binding</keyword>
<keyword evidence="8" id="KW-0547">Nucleotide-binding</keyword>
<dbReference type="Pfam" id="PF00512">
    <property type="entry name" value="HisKA"/>
    <property type="match status" value="1"/>
</dbReference>
<dbReference type="SUPFAM" id="SSF47384">
    <property type="entry name" value="Homodimeric domain of signal transducing histidine kinase"/>
    <property type="match status" value="1"/>
</dbReference>
<evidence type="ECO:0000256" key="4">
    <source>
        <dbReference type="ARBA" id="ARBA00012438"/>
    </source>
</evidence>
<gene>
    <name evidence="16" type="ORF">HNR19_004388</name>
</gene>
<evidence type="ECO:0000256" key="9">
    <source>
        <dbReference type="ARBA" id="ARBA00022777"/>
    </source>
</evidence>
<evidence type="ECO:0000256" key="10">
    <source>
        <dbReference type="ARBA" id="ARBA00022840"/>
    </source>
</evidence>
<comment type="subcellular location">
    <subcellularLocation>
        <location evidence="3">Cell membrane</location>
    </subcellularLocation>
    <subcellularLocation>
        <location evidence="2">Membrane</location>
        <topology evidence="2">Multi-pass membrane protein</topology>
    </subcellularLocation>
</comment>
<dbReference type="InterPro" id="IPR038318">
    <property type="entry name" value="KdpD_sf"/>
</dbReference>
<dbReference type="InterPro" id="IPR036890">
    <property type="entry name" value="HATPase_C_sf"/>
</dbReference>
<dbReference type="InterPro" id="IPR052023">
    <property type="entry name" value="Histidine_kinase_KdpD"/>
</dbReference>
<dbReference type="PANTHER" id="PTHR45569">
    <property type="entry name" value="SENSOR PROTEIN KDPD"/>
    <property type="match status" value="1"/>
</dbReference>
<evidence type="ECO:0000256" key="11">
    <source>
        <dbReference type="ARBA" id="ARBA00022989"/>
    </source>
</evidence>
<dbReference type="InterPro" id="IPR036097">
    <property type="entry name" value="HisK_dim/P_sf"/>
</dbReference>
<keyword evidence="7 14" id="KW-0812">Transmembrane</keyword>
<evidence type="ECO:0000259" key="15">
    <source>
        <dbReference type="PROSITE" id="PS50109"/>
    </source>
</evidence>
<dbReference type="CDD" id="cd00082">
    <property type="entry name" value="HisKA"/>
    <property type="match status" value="1"/>
</dbReference>
<comment type="catalytic activity">
    <reaction evidence="1">
        <text>ATP + protein L-histidine = ADP + protein N-phospho-L-histidine.</text>
        <dbReference type="EC" id="2.7.13.3"/>
    </reaction>
</comment>
<evidence type="ECO:0000256" key="6">
    <source>
        <dbReference type="ARBA" id="ARBA00022679"/>
    </source>
</evidence>
<evidence type="ECO:0000256" key="3">
    <source>
        <dbReference type="ARBA" id="ARBA00004236"/>
    </source>
</evidence>
<dbReference type="InterPro" id="IPR005467">
    <property type="entry name" value="His_kinase_dom"/>
</dbReference>
<keyword evidence="11 14" id="KW-1133">Transmembrane helix</keyword>
<proteinExistence type="predicted"/>
<organism evidence="16 17">
    <name type="scientific">Nocardioides thalensis</name>
    <dbReference type="NCBI Taxonomy" id="1914755"/>
    <lineage>
        <taxon>Bacteria</taxon>
        <taxon>Bacillati</taxon>
        <taxon>Actinomycetota</taxon>
        <taxon>Actinomycetes</taxon>
        <taxon>Propionibacteriales</taxon>
        <taxon>Nocardioidaceae</taxon>
        <taxon>Nocardioides</taxon>
    </lineage>
</organism>
<evidence type="ECO:0000256" key="8">
    <source>
        <dbReference type="ARBA" id="ARBA00022741"/>
    </source>
</evidence>
<evidence type="ECO:0000256" key="2">
    <source>
        <dbReference type="ARBA" id="ARBA00004141"/>
    </source>
</evidence>
<evidence type="ECO:0000313" key="16">
    <source>
        <dbReference type="EMBL" id="NYJ03690.1"/>
    </source>
</evidence>
<dbReference type="SUPFAM" id="SSF55874">
    <property type="entry name" value="ATPase domain of HSP90 chaperone/DNA topoisomerase II/histidine kinase"/>
    <property type="match status" value="1"/>
</dbReference>
<keyword evidence="17" id="KW-1185">Reference proteome</keyword>
<feature type="transmembrane region" description="Helical" evidence="14">
    <location>
        <begin position="91"/>
        <end position="108"/>
    </location>
</feature>
<dbReference type="Pfam" id="PF02518">
    <property type="entry name" value="HATPase_c"/>
    <property type="match status" value="1"/>
</dbReference>
<dbReference type="Proteomes" id="UP000530424">
    <property type="component" value="Unassembled WGS sequence"/>
</dbReference>
<dbReference type="GO" id="GO:0005524">
    <property type="term" value="F:ATP binding"/>
    <property type="evidence" value="ECO:0007669"/>
    <property type="project" value="UniProtKB-KW"/>
</dbReference>
<dbReference type="AlphaFoldDB" id="A0A853C6K7"/>
<dbReference type="EMBL" id="JACCFP010000001">
    <property type="protein sequence ID" value="NYJ03690.1"/>
    <property type="molecule type" value="Genomic_DNA"/>
</dbReference>
<name>A0A853C6K7_9ACTN</name>
<feature type="domain" description="Histidine kinase" evidence="15">
    <location>
        <begin position="137"/>
        <end position="350"/>
    </location>
</feature>
<dbReference type="PROSITE" id="PS50109">
    <property type="entry name" value="HIS_KIN"/>
    <property type="match status" value="1"/>
</dbReference>
<evidence type="ECO:0000256" key="1">
    <source>
        <dbReference type="ARBA" id="ARBA00000085"/>
    </source>
</evidence>
<dbReference type="Pfam" id="PF13493">
    <property type="entry name" value="DUF4118"/>
    <property type="match status" value="1"/>
</dbReference>
<dbReference type="InterPro" id="IPR003594">
    <property type="entry name" value="HATPase_dom"/>
</dbReference>
<dbReference type="CDD" id="cd00075">
    <property type="entry name" value="HATPase"/>
    <property type="match status" value="1"/>
</dbReference>
<dbReference type="EC" id="2.7.13.3" evidence="4"/>
<evidence type="ECO:0000313" key="17">
    <source>
        <dbReference type="Proteomes" id="UP000530424"/>
    </source>
</evidence>
<dbReference type="PANTHER" id="PTHR45569:SF1">
    <property type="entry name" value="SENSOR PROTEIN KDPD"/>
    <property type="match status" value="1"/>
</dbReference>
<protein>
    <recommendedName>
        <fullName evidence="4">histidine kinase</fullName>
        <ecNumber evidence="4">2.7.13.3</ecNumber>
    </recommendedName>
</protein>
<keyword evidence="9 16" id="KW-0418">Kinase</keyword>
<keyword evidence="5" id="KW-0597">Phosphoprotein</keyword>
<keyword evidence="12" id="KW-0902">Two-component regulatory system</keyword>
<keyword evidence="13 14" id="KW-0472">Membrane</keyword>
<dbReference type="GO" id="GO:0005886">
    <property type="term" value="C:plasma membrane"/>
    <property type="evidence" value="ECO:0007669"/>
    <property type="project" value="UniProtKB-SubCell"/>
</dbReference>
<reference evidence="16 17" key="1">
    <citation type="submission" date="2020-07" db="EMBL/GenBank/DDBJ databases">
        <title>Sequencing the genomes of 1000 actinobacteria strains.</title>
        <authorList>
            <person name="Klenk H.-P."/>
        </authorList>
    </citation>
    <scope>NUCLEOTIDE SEQUENCE [LARGE SCALE GENOMIC DNA]</scope>
    <source>
        <strain evidence="16 17">DSM 103833</strain>
    </source>
</reference>
<comment type="caution">
    <text evidence="16">The sequence shown here is derived from an EMBL/GenBank/DDBJ whole genome shotgun (WGS) entry which is preliminary data.</text>
</comment>
<dbReference type="InterPro" id="IPR003661">
    <property type="entry name" value="HisK_dim/P_dom"/>
</dbReference>
<keyword evidence="6 16" id="KW-0808">Transferase</keyword>
<evidence type="ECO:0000256" key="5">
    <source>
        <dbReference type="ARBA" id="ARBA00022553"/>
    </source>
</evidence>
<evidence type="ECO:0000256" key="14">
    <source>
        <dbReference type="SAM" id="Phobius"/>
    </source>
</evidence>